<dbReference type="RefSeq" id="WP_162330478.1">
    <property type="nucleotide sequence ID" value="NZ_CP048113.1"/>
</dbReference>
<dbReference type="InterPro" id="IPR046947">
    <property type="entry name" value="LytR-like"/>
</dbReference>
<protein>
    <submittedName>
        <fullName evidence="2">LytTR family transcriptional regulator</fullName>
    </submittedName>
</protein>
<dbReference type="PANTHER" id="PTHR37299:SF1">
    <property type="entry name" value="STAGE 0 SPORULATION PROTEIN A HOMOLOG"/>
    <property type="match status" value="1"/>
</dbReference>
<gene>
    <name evidence="2" type="ORF">GWR21_03900</name>
</gene>
<evidence type="ECO:0000313" key="3">
    <source>
        <dbReference type="Proteomes" id="UP000476411"/>
    </source>
</evidence>
<evidence type="ECO:0000259" key="1">
    <source>
        <dbReference type="PROSITE" id="PS50930"/>
    </source>
</evidence>
<dbReference type="KEGG" id="chih:GWR21_03900"/>
<keyword evidence="3" id="KW-1185">Reference proteome</keyword>
<dbReference type="SMART" id="SM00850">
    <property type="entry name" value="LytTR"/>
    <property type="match status" value="1"/>
</dbReference>
<dbReference type="Proteomes" id="UP000476411">
    <property type="component" value="Chromosome"/>
</dbReference>
<evidence type="ECO:0000313" key="2">
    <source>
        <dbReference type="EMBL" id="QHS58775.1"/>
    </source>
</evidence>
<dbReference type="PROSITE" id="PS50930">
    <property type="entry name" value="HTH_LYTTR"/>
    <property type="match status" value="1"/>
</dbReference>
<accession>A0A6B9ZCD3</accession>
<dbReference type="Gene3D" id="2.40.50.1020">
    <property type="entry name" value="LytTr DNA-binding domain"/>
    <property type="match status" value="1"/>
</dbReference>
<dbReference type="AlphaFoldDB" id="A0A6B9ZCD3"/>
<reference evidence="2 3" key="1">
    <citation type="submission" date="2020-01" db="EMBL/GenBank/DDBJ databases">
        <title>Complete genome sequence of Chitinophaga sp. H33E-04 isolated from quinoa roots.</title>
        <authorList>
            <person name="Weon H.-Y."/>
            <person name="Lee S.A."/>
        </authorList>
    </citation>
    <scope>NUCLEOTIDE SEQUENCE [LARGE SCALE GENOMIC DNA]</scope>
    <source>
        <strain evidence="2 3">H33E-04</strain>
    </source>
</reference>
<dbReference type="EMBL" id="CP048113">
    <property type="protein sequence ID" value="QHS58775.1"/>
    <property type="molecule type" value="Genomic_DNA"/>
</dbReference>
<feature type="domain" description="HTH LytTR-type" evidence="1">
    <location>
        <begin position="21"/>
        <end position="105"/>
    </location>
</feature>
<dbReference type="Pfam" id="PF04397">
    <property type="entry name" value="LytTR"/>
    <property type="match status" value="1"/>
</dbReference>
<dbReference type="GO" id="GO:0003677">
    <property type="term" value="F:DNA binding"/>
    <property type="evidence" value="ECO:0007669"/>
    <property type="project" value="InterPro"/>
</dbReference>
<dbReference type="GO" id="GO:0000156">
    <property type="term" value="F:phosphorelay response regulator activity"/>
    <property type="evidence" value="ECO:0007669"/>
    <property type="project" value="InterPro"/>
</dbReference>
<dbReference type="InterPro" id="IPR007492">
    <property type="entry name" value="LytTR_DNA-bd_dom"/>
</dbReference>
<dbReference type="PANTHER" id="PTHR37299">
    <property type="entry name" value="TRANSCRIPTIONAL REGULATOR-RELATED"/>
    <property type="match status" value="1"/>
</dbReference>
<organism evidence="2 3">
    <name type="scientific">Chitinophaga agri</name>
    <dbReference type="NCBI Taxonomy" id="2703787"/>
    <lineage>
        <taxon>Bacteria</taxon>
        <taxon>Pseudomonadati</taxon>
        <taxon>Bacteroidota</taxon>
        <taxon>Chitinophagia</taxon>
        <taxon>Chitinophagales</taxon>
        <taxon>Chitinophagaceae</taxon>
        <taxon>Chitinophaga</taxon>
    </lineage>
</organism>
<name>A0A6B9ZCD3_9BACT</name>
<proteinExistence type="predicted"/>
<sequence>MGRPLLFVTKNGVNEAIQDEEIVYFSVSDNYVEFKLTDNRKFKIRSSLQLAQERLPAESFCRIHRSYVVRLNHVRLIGETVIMKNGDELPIGREHKAELLNHFECF</sequence>